<dbReference type="PANTHER" id="PTHR30591">
    <property type="entry name" value="RECBCD ENZYME SUBUNIT RECC"/>
    <property type="match status" value="1"/>
</dbReference>
<dbReference type="Gene3D" id="3.40.50.300">
    <property type="entry name" value="P-loop containing nucleotide triphosphate hydrolases"/>
    <property type="match status" value="4"/>
</dbReference>
<dbReference type="RefSeq" id="WP_185980062.1">
    <property type="nucleotide sequence ID" value="NZ_CP060204.1"/>
</dbReference>
<dbReference type="InterPro" id="IPR049035">
    <property type="entry name" value="ADDB_N"/>
</dbReference>
<dbReference type="GO" id="GO:0004527">
    <property type="term" value="F:exonuclease activity"/>
    <property type="evidence" value="ECO:0007669"/>
    <property type="project" value="UniProtKB-KW"/>
</dbReference>
<evidence type="ECO:0000256" key="5">
    <source>
        <dbReference type="ARBA" id="ARBA00022806"/>
    </source>
</evidence>
<dbReference type="AlphaFoldDB" id="A0A7G7VIN6"/>
<dbReference type="SUPFAM" id="SSF52540">
    <property type="entry name" value="P-loop containing nucleoside triphosphate hydrolases"/>
    <property type="match status" value="1"/>
</dbReference>
<dbReference type="Pfam" id="PF12705">
    <property type="entry name" value="PDDEXK_1"/>
    <property type="match status" value="1"/>
</dbReference>
<dbReference type="InterPro" id="IPR038726">
    <property type="entry name" value="PDDEXK_AddAB-type"/>
</dbReference>
<keyword evidence="7" id="KW-0067">ATP-binding</keyword>
<dbReference type="InterPro" id="IPR014017">
    <property type="entry name" value="DNA_helicase_UvrD-like_C"/>
</dbReference>
<dbReference type="GO" id="GO:0005524">
    <property type="term" value="F:ATP binding"/>
    <property type="evidence" value="ECO:0007669"/>
    <property type="project" value="UniProtKB-KW"/>
</dbReference>
<organism evidence="11 12">
    <name type="scientific">Selenomonas timonae</name>
    <dbReference type="NCBI Taxonomy" id="2754044"/>
    <lineage>
        <taxon>Bacteria</taxon>
        <taxon>Bacillati</taxon>
        <taxon>Bacillota</taxon>
        <taxon>Negativicutes</taxon>
        <taxon>Selenomonadales</taxon>
        <taxon>Selenomonadaceae</taxon>
        <taxon>Selenomonas</taxon>
    </lineage>
</organism>
<evidence type="ECO:0000313" key="11">
    <source>
        <dbReference type="EMBL" id="QNH53979.1"/>
    </source>
</evidence>
<protein>
    <submittedName>
        <fullName evidence="11">Exodeoxyribonuclease V subunit gamma</fullName>
    </submittedName>
</protein>
<dbReference type="PANTHER" id="PTHR30591:SF1">
    <property type="entry name" value="RECBCD ENZYME SUBUNIT RECC"/>
    <property type="match status" value="1"/>
</dbReference>
<keyword evidence="1" id="KW-0540">Nuclease</keyword>
<dbReference type="GO" id="GO:0006310">
    <property type="term" value="P:DNA recombination"/>
    <property type="evidence" value="ECO:0007669"/>
    <property type="project" value="TreeGrafter"/>
</dbReference>
<dbReference type="Pfam" id="PF21445">
    <property type="entry name" value="ADDB_N"/>
    <property type="match status" value="1"/>
</dbReference>
<keyword evidence="9" id="KW-0234">DNA repair</keyword>
<dbReference type="EMBL" id="CP060204">
    <property type="protein sequence ID" value="QNH53979.1"/>
    <property type="molecule type" value="Genomic_DNA"/>
</dbReference>
<evidence type="ECO:0000256" key="2">
    <source>
        <dbReference type="ARBA" id="ARBA00022741"/>
    </source>
</evidence>
<evidence type="ECO:0000256" key="9">
    <source>
        <dbReference type="ARBA" id="ARBA00023204"/>
    </source>
</evidence>
<reference evidence="11 12" key="1">
    <citation type="submission" date="2020-07" db="EMBL/GenBank/DDBJ databases">
        <title>Complete genome and description of Selenomonas timonensis sp. nov., a new bacterium isolated from a gingivitis subject.</title>
        <authorList>
            <person name="Antezack A."/>
        </authorList>
    </citation>
    <scope>NUCLEOTIDE SEQUENCE [LARGE SCALE GENOMIC DNA]</scope>
    <source>
        <strain evidence="11 12">Marseille-Q3039</strain>
    </source>
</reference>
<keyword evidence="6" id="KW-0269">Exonuclease</keyword>
<keyword evidence="8" id="KW-0238">DNA-binding</keyword>
<dbReference type="Gene3D" id="3.90.320.10">
    <property type="match status" value="1"/>
</dbReference>
<dbReference type="GO" id="GO:0006281">
    <property type="term" value="P:DNA repair"/>
    <property type="evidence" value="ECO:0007669"/>
    <property type="project" value="UniProtKB-KW"/>
</dbReference>
<name>A0A7G7VIN6_9FIRM</name>
<sequence length="1194" mass="134219">MTAGLEFIIGRVGTGKTHACLAAMTEALMREPLGRQRILLVPEHMTYAAERALAETLTDSAGFLQTYVFGFRRLARQVLLETGGAHLPRISEIGRRILLKDILLKHREEFSVFARSITKRGFTETLGRTIAELRRYRLSPEILRDTADQSEDSAGRLPQKLKELALIMDELSARMEGRLTDQTDRMERLAQQLADASFLRGAEIWVDGFDFFNPQELAVFRALFQTADMIHVSLTMGGRREGDRVRTNLPENTLDTGLFARSYQTMNALTDTLRELDPSAALTIRLMQEQHRAQSDALRMVEAKLFGHEHLAPVTDDALRLVEAANPRLEAESVAADILRLAREKQYRYREIAVLVRDIDTYGELLTQALTDCEIPCYLDAKRPSTHHPLAELLRAAAQTAWRGWGYDSVFRALRTGFFPVTADAAEEEDARFNCGDWQEAVDRLENYCIAFGIRTERQWTMTDEWNFVRHAIPDEEMGTEQNALRIAEEIALDAMRRRIAAPLSILTQHLSSEQSTAYERTRALYDFLDQLGVQQTLDAWRTAADAEGRLADAAAHRQIWASCMTLFEQLVEVSGEQEISARDFEELLGDGLDALEIALIPPGLDHVTLASFDQNSLAGIRAVYIVGANAGIMPRAAAPQGVLSDADRLSIRESLSDTPYMIFGGTQEQTFLEPYQLYRGFTEAREYLLVSYALSSVDGTALAPSPLVARLRMIAPEVLSIPLAMVQRQDDLVLSAPHPMLSSLSGALLGQKELGEMRPLWQDVYNWMRSDHAMHPLLRLMVRGLFAAPREEALSASIAAELYARNGRISGSTTRLETFRQCPFRHFARYGLGLRERDVYEFQSSDFGTLLHEILHGYGEWVRTEHANDWVVAEAGGAAQIDALLQGLIPKIRSAVLMSSAGYRHRVERIRSTAQQVIRHLTSWAKKSSFHPHRFELSFGRRSDGVKVADFQLSNGMTLSLRGQIDRFDVTRDMDYYLVLDYKTGGTSLLLPEIRHGLKMQLLLYLFVVRSLLDGSSIPAGMLYVPAVNPVVSDDKRLDDESLQKKIAAAMVLTGLLIKDEKIVKQIDKMGEHLCISFNKDSSFSKNSEKHIHSQEEFEQLLAYLPKLVCETAEEILRGNIQVAPYRFNERNACTFCTYRAVCAFEPELGRGDVYRDIADNGQAAMEEIAQIVCGEVKSDGTDDIYGRSEKGD</sequence>
<keyword evidence="3" id="KW-0227">DNA damage</keyword>
<dbReference type="InterPro" id="IPR011604">
    <property type="entry name" value="PDDEXK-like_dom_sf"/>
</dbReference>
<dbReference type="PROSITE" id="PS51217">
    <property type="entry name" value="UVRD_HELICASE_CTER"/>
    <property type="match status" value="1"/>
</dbReference>
<accession>A0A7G7VIN6</accession>
<dbReference type="GO" id="GO:0004386">
    <property type="term" value="F:helicase activity"/>
    <property type="evidence" value="ECO:0007669"/>
    <property type="project" value="UniProtKB-KW"/>
</dbReference>
<evidence type="ECO:0000256" key="1">
    <source>
        <dbReference type="ARBA" id="ARBA00022722"/>
    </source>
</evidence>
<evidence type="ECO:0000256" key="8">
    <source>
        <dbReference type="ARBA" id="ARBA00023125"/>
    </source>
</evidence>
<keyword evidence="2" id="KW-0547">Nucleotide-binding</keyword>
<evidence type="ECO:0000313" key="12">
    <source>
        <dbReference type="Proteomes" id="UP000515480"/>
    </source>
</evidence>
<evidence type="ECO:0000259" key="10">
    <source>
        <dbReference type="PROSITE" id="PS51217"/>
    </source>
</evidence>
<keyword evidence="5" id="KW-0347">Helicase</keyword>
<evidence type="ECO:0000256" key="3">
    <source>
        <dbReference type="ARBA" id="ARBA00022763"/>
    </source>
</evidence>
<dbReference type="Proteomes" id="UP000515480">
    <property type="component" value="Chromosome"/>
</dbReference>
<evidence type="ECO:0000256" key="6">
    <source>
        <dbReference type="ARBA" id="ARBA00022839"/>
    </source>
</evidence>
<keyword evidence="4" id="KW-0378">Hydrolase</keyword>
<dbReference type="InterPro" id="IPR027417">
    <property type="entry name" value="P-loop_NTPase"/>
</dbReference>
<proteinExistence type="predicted"/>
<evidence type="ECO:0000256" key="4">
    <source>
        <dbReference type="ARBA" id="ARBA00022801"/>
    </source>
</evidence>
<dbReference type="GO" id="GO:0003677">
    <property type="term" value="F:DNA binding"/>
    <property type="evidence" value="ECO:0007669"/>
    <property type="project" value="UniProtKB-KW"/>
</dbReference>
<evidence type="ECO:0000256" key="7">
    <source>
        <dbReference type="ARBA" id="ARBA00022840"/>
    </source>
</evidence>
<feature type="domain" description="UvrD-like helicase C-terminal" evidence="10">
    <location>
        <begin position="288"/>
        <end position="606"/>
    </location>
</feature>
<keyword evidence="12" id="KW-1185">Reference proteome</keyword>
<dbReference type="KEGG" id="stim:H1B31_08950"/>
<gene>
    <name evidence="11" type="ORF">H1B31_08950</name>
</gene>